<dbReference type="InterPro" id="IPR014729">
    <property type="entry name" value="Rossmann-like_a/b/a_fold"/>
</dbReference>
<sequence length="1010" mass="114996">MRSSSRYPLTCRLSMTSSYELMQHSTASRPDWRLTFRLRKPKARELCKEGKNRRGVGPPRAQRNTRSEHQSTKDHPYRKHQETHSHGVVHGDRGPNTAAIPILGRTPLMGSSILALGVCNSCLKGRLDGFTRPKNWKWAIDVGALRTIYSETGKWEKEYGLETRKKVENWWRHRIKDNFTKINEVDTSKRKFYVLSMFPYPSGKLHMGHVRVYTISDAVARFQKMRGMQVINPMGWDAFGLPAENAAIEHGLQPDTWTKSNIQHMREQLDRVGLCFSWDREITTCSEDYYKWTQYLFVKMHEAGLVYQKEALVNWDPVDHTVLANEQVDENGCSWRSGAKVEQKYLKQWFLKTTVFAKAMLDALADLPAWYGVKSMQANWIGECTGCFFDCMLKLDKVETGEKIFAYAFNPEAIYGASHIEILPNHRLLQGSSSLKEALQEAFSAGKDCLTRVSAVNLFTRQELPVVISRKSEFEGYLDTKIGIPSTSSEDATLADKLGLSYIRVIEAINETEKIVNSGEFTGLTRQEAFLAITQEAQKKGVGGHLTSDKLRDWLISRQRYWGTPIPIIHCSSCGTVPVPYDDLPVVLPTLSAFTGKGTSALASVSEWINCKCPRCMGAAVRETDTMDTFVDSAWYYLRYTDPHNSERPFNKSLADFWMPVDLYIGGKEHAVMHLYYARFFNHFCNTQDMVKHREPFQKLLVQGLIKGQTYRLASSGRYLKRKEVDVSGPEPTHAETGEKLHITWEKMSKSKHNGVDPEEMVQQYGIDTTRLYLLFAAPPEQDILWDVKTDAIPGVRRWQSRLWSLTSKYIDARNSSTKPSPQLLNKKDVAEGRKIWEYRNLAVSEVTSYFSEDYMFNAAISQLMSLSNILSQSSARVVEHSSEFEDALASLCIMIAPMAPHLASELWKGMAHVQHKLCTQYNWDADVLLQPWPTVDPEYLRVPDTVAVSVLVNNKSYGTVSIPYNESQDLKTVQDLVLQSALGEAHLKGRIIKKVFLSPRTALINFLVE</sequence>
<dbReference type="GO" id="GO:0006429">
    <property type="term" value="P:leucyl-tRNA aminoacylation"/>
    <property type="evidence" value="ECO:0007669"/>
    <property type="project" value="InterPro"/>
</dbReference>
<dbReference type="GO" id="GO:0002161">
    <property type="term" value="F:aminoacyl-tRNA deacylase activity"/>
    <property type="evidence" value="ECO:0007669"/>
    <property type="project" value="InterPro"/>
</dbReference>
<dbReference type="FunFam" id="1.10.730.10:FF:000011">
    <property type="entry name" value="Leucine--tRNA ligase chloroplastic/mitochondrial"/>
    <property type="match status" value="1"/>
</dbReference>
<evidence type="ECO:0000256" key="4">
    <source>
        <dbReference type="ARBA" id="ARBA00022598"/>
    </source>
</evidence>
<evidence type="ECO:0000256" key="8">
    <source>
        <dbReference type="ARBA" id="ARBA00023146"/>
    </source>
</evidence>
<dbReference type="Pfam" id="PF00133">
    <property type="entry name" value="tRNA-synt_1"/>
    <property type="match status" value="3"/>
</dbReference>
<reference evidence="16" key="1">
    <citation type="submission" date="2022-03" db="EMBL/GenBank/DDBJ databases">
        <authorList>
            <person name="Alioto T."/>
            <person name="Alioto T."/>
            <person name="Gomez Garrido J."/>
        </authorList>
    </citation>
    <scope>NUCLEOTIDE SEQUENCE</scope>
</reference>
<accession>A0AAD1RZ77</accession>
<evidence type="ECO:0000313" key="16">
    <source>
        <dbReference type="EMBL" id="CAH2283189.1"/>
    </source>
</evidence>
<dbReference type="InterPro" id="IPR009080">
    <property type="entry name" value="tRNAsynth_Ia_anticodon-bd"/>
</dbReference>
<dbReference type="AlphaFoldDB" id="A0AAD1RZ77"/>
<gene>
    <name evidence="16" type="ORF">PECUL_23A036738</name>
</gene>
<dbReference type="CDD" id="cd07958">
    <property type="entry name" value="Anticodon_Ia_Leu_BEm"/>
    <property type="match status" value="1"/>
</dbReference>
<evidence type="ECO:0000256" key="9">
    <source>
        <dbReference type="ARBA" id="ARBA00030520"/>
    </source>
</evidence>
<feature type="domain" description="Aminoacyl-tRNA synthetase class Ia" evidence="13">
    <location>
        <begin position="169"/>
        <end position="366"/>
    </location>
</feature>
<evidence type="ECO:0000256" key="2">
    <source>
        <dbReference type="ARBA" id="ARBA00005594"/>
    </source>
</evidence>
<dbReference type="InterPro" id="IPR009008">
    <property type="entry name" value="Val/Leu/Ile-tRNA-synth_edit"/>
</dbReference>
<dbReference type="InterPro" id="IPR001412">
    <property type="entry name" value="aa-tRNA-synth_I_CS"/>
</dbReference>
<evidence type="ECO:0000256" key="1">
    <source>
        <dbReference type="ARBA" id="ARBA00004173"/>
    </source>
</evidence>
<dbReference type="Gene3D" id="3.40.50.620">
    <property type="entry name" value="HUPs"/>
    <property type="match status" value="2"/>
</dbReference>
<evidence type="ECO:0000256" key="5">
    <source>
        <dbReference type="ARBA" id="ARBA00022741"/>
    </source>
</evidence>
<dbReference type="PANTHER" id="PTHR43740">
    <property type="entry name" value="LEUCYL-TRNA SYNTHETASE"/>
    <property type="match status" value="1"/>
</dbReference>
<dbReference type="InterPro" id="IPR013155">
    <property type="entry name" value="M/V/L/I-tRNA-synth_anticd-bd"/>
</dbReference>
<name>A0AAD1RZ77_PELCU</name>
<evidence type="ECO:0000259" key="15">
    <source>
        <dbReference type="Pfam" id="PF13603"/>
    </source>
</evidence>
<dbReference type="Gene3D" id="1.10.730.10">
    <property type="entry name" value="Isoleucyl-tRNA Synthetase, Domain 1"/>
    <property type="match status" value="1"/>
</dbReference>
<protein>
    <recommendedName>
        <fullName evidence="3">leucine--tRNA ligase</fullName>
        <ecNumber evidence="3">6.1.1.4</ecNumber>
    </recommendedName>
    <alternativeName>
        <fullName evidence="9">Leucyl-tRNA synthetase</fullName>
    </alternativeName>
</protein>
<dbReference type="CDD" id="cd00812">
    <property type="entry name" value="LeuRS_core"/>
    <property type="match status" value="1"/>
</dbReference>
<dbReference type="GO" id="GO:0004823">
    <property type="term" value="F:leucine-tRNA ligase activity"/>
    <property type="evidence" value="ECO:0007669"/>
    <property type="project" value="UniProtKB-EC"/>
</dbReference>
<dbReference type="GO" id="GO:0005524">
    <property type="term" value="F:ATP binding"/>
    <property type="evidence" value="ECO:0007669"/>
    <property type="project" value="UniProtKB-KW"/>
</dbReference>
<evidence type="ECO:0000256" key="11">
    <source>
        <dbReference type="RuleBase" id="RU363035"/>
    </source>
</evidence>
<dbReference type="EC" id="6.1.1.4" evidence="3"/>
<dbReference type="PRINTS" id="PR00985">
    <property type="entry name" value="TRNASYNTHLEU"/>
</dbReference>
<evidence type="ECO:0000256" key="6">
    <source>
        <dbReference type="ARBA" id="ARBA00022840"/>
    </source>
</evidence>
<evidence type="ECO:0000256" key="10">
    <source>
        <dbReference type="ARBA" id="ARBA00047469"/>
    </source>
</evidence>
<dbReference type="InterPro" id="IPR002302">
    <property type="entry name" value="Leu-tRNA-ligase"/>
</dbReference>
<dbReference type="PANTHER" id="PTHR43740:SF2">
    <property type="entry name" value="LEUCINE--TRNA LIGASE, MITOCHONDRIAL"/>
    <property type="match status" value="1"/>
</dbReference>
<comment type="similarity">
    <text evidence="2 11">Belongs to the class-I aminoacyl-tRNA synthetase family.</text>
</comment>
<dbReference type="SUPFAM" id="SSF52374">
    <property type="entry name" value="Nucleotidylyl transferase"/>
    <property type="match status" value="1"/>
</dbReference>
<dbReference type="NCBIfam" id="TIGR00396">
    <property type="entry name" value="leuS_bact"/>
    <property type="match status" value="1"/>
</dbReference>
<dbReference type="EMBL" id="OW240915">
    <property type="protein sequence ID" value="CAH2283189.1"/>
    <property type="molecule type" value="Genomic_DNA"/>
</dbReference>
<feature type="region of interest" description="Disordered" evidence="12">
    <location>
        <begin position="43"/>
        <end position="95"/>
    </location>
</feature>
<proteinExistence type="inferred from homology"/>
<keyword evidence="7 11" id="KW-0648">Protein biosynthesis</keyword>
<feature type="compositionally biased region" description="Basic and acidic residues" evidence="12">
    <location>
        <begin position="43"/>
        <end position="52"/>
    </location>
</feature>
<feature type="compositionally biased region" description="Basic and acidic residues" evidence="12">
    <location>
        <begin position="65"/>
        <end position="93"/>
    </location>
</feature>
<keyword evidence="8 11" id="KW-0030">Aminoacyl-tRNA synthetase</keyword>
<evidence type="ECO:0000256" key="12">
    <source>
        <dbReference type="SAM" id="MobiDB-lite"/>
    </source>
</evidence>
<organism evidence="16 17">
    <name type="scientific">Pelobates cultripes</name>
    <name type="common">Western spadefoot toad</name>
    <dbReference type="NCBI Taxonomy" id="61616"/>
    <lineage>
        <taxon>Eukaryota</taxon>
        <taxon>Metazoa</taxon>
        <taxon>Chordata</taxon>
        <taxon>Craniata</taxon>
        <taxon>Vertebrata</taxon>
        <taxon>Euteleostomi</taxon>
        <taxon>Amphibia</taxon>
        <taxon>Batrachia</taxon>
        <taxon>Anura</taxon>
        <taxon>Pelobatoidea</taxon>
        <taxon>Pelobatidae</taxon>
        <taxon>Pelobates</taxon>
    </lineage>
</organism>
<dbReference type="FunFam" id="3.40.50.620:FF:000612">
    <property type="entry name" value="Leucyl-tRNA synthetase 2, mitochondrial"/>
    <property type="match status" value="1"/>
</dbReference>
<dbReference type="SUPFAM" id="SSF47323">
    <property type="entry name" value="Anticodon-binding domain of a subclass of class I aminoacyl-tRNA synthetases"/>
    <property type="match status" value="1"/>
</dbReference>
<feature type="domain" description="Aminoacyl-tRNA synthetase class Ia" evidence="13">
    <location>
        <begin position="746"/>
        <end position="786"/>
    </location>
</feature>
<keyword evidence="5 11" id="KW-0547">Nucleotide-binding</keyword>
<evidence type="ECO:0000259" key="14">
    <source>
        <dbReference type="Pfam" id="PF08264"/>
    </source>
</evidence>
<dbReference type="GO" id="GO:0032543">
    <property type="term" value="P:mitochondrial translation"/>
    <property type="evidence" value="ECO:0007669"/>
    <property type="project" value="TreeGrafter"/>
</dbReference>
<keyword evidence="4 11" id="KW-0436">Ligase</keyword>
<dbReference type="Pfam" id="PF08264">
    <property type="entry name" value="Anticodon_1"/>
    <property type="match status" value="1"/>
</dbReference>
<keyword evidence="6 11" id="KW-0067">ATP-binding</keyword>
<evidence type="ECO:0000256" key="7">
    <source>
        <dbReference type="ARBA" id="ARBA00022917"/>
    </source>
</evidence>
<feature type="domain" description="Leucyl-tRNA synthetase editing" evidence="15">
    <location>
        <begin position="379"/>
        <end position="537"/>
    </location>
</feature>
<dbReference type="InterPro" id="IPR025709">
    <property type="entry name" value="Leu_tRNA-synth_edit"/>
</dbReference>
<dbReference type="GO" id="GO:0005739">
    <property type="term" value="C:mitochondrion"/>
    <property type="evidence" value="ECO:0007669"/>
    <property type="project" value="UniProtKB-SubCell"/>
</dbReference>
<dbReference type="Proteomes" id="UP001295444">
    <property type="component" value="Chromosome 04"/>
</dbReference>
<comment type="catalytic activity">
    <reaction evidence="10">
        <text>tRNA(Leu) + L-leucine + ATP = L-leucyl-tRNA(Leu) + AMP + diphosphate</text>
        <dbReference type="Rhea" id="RHEA:11688"/>
        <dbReference type="Rhea" id="RHEA-COMP:9613"/>
        <dbReference type="Rhea" id="RHEA-COMP:9622"/>
        <dbReference type="ChEBI" id="CHEBI:30616"/>
        <dbReference type="ChEBI" id="CHEBI:33019"/>
        <dbReference type="ChEBI" id="CHEBI:57427"/>
        <dbReference type="ChEBI" id="CHEBI:78442"/>
        <dbReference type="ChEBI" id="CHEBI:78494"/>
        <dbReference type="ChEBI" id="CHEBI:456215"/>
        <dbReference type="EC" id="6.1.1.4"/>
    </reaction>
</comment>
<dbReference type="PROSITE" id="PS00178">
    <property type="entry name" value="AA_TRNA_LIGASE_I"/>
    <property type="match status" value="1"/>
</dbReference>
<dbReference type="InterPro" id="IPR002300">
    <property type="entry name" value="aa-tRNA-synth_Ia"/>
</dbReference>
<feature type="domain" description="Aminoacyl-tRNA synthetase class Ia" evidence="13">
    <location>
        <begin position="551"/>
        <end position="708"/>
    </location>
</feature>
<dbReference type="FunFam" id="3.40.50.620:FF:000100">
    <property type="entry name" value="probable leucine--tRNA ligase, mitochondrial"/>
    <property type="match status" value="1"/>
</dbReference>
<dbReference type="Pfam" id="PF13603">
    <property type="entry name" value="tRNA-synt_1_2"/>
    <property type="match status" value="1"/>
</dbReference>
<feature type="domain" description="Methionyl/Valyl/Leucyl/Isoleucyl-tRNA synthetase anticodon-binding" evidence="14">
    <location>
        <begin position="834"/>
        <end position="945"/>
    </location>
</feature>
<evidence type="ECO:0000313" key="17">
    <source>
        <dbReference type="Proteomes" id="UP001295444"/>
    </source>
</evidence>
<keyword evidence="17" id="KW-1185">Reference proteome</keyword>
<comment type="subcellular location">
    <subcellularLocation>
        <location evidence="1">Mitochondrion</location>
    </subcellularLocation>
</comment>
<evidence type="ECO:0000259" key="13">
    <source>
        <dbReference type="Pfam" id="PF00133"/>
    </source>
</evidence>
<dbReference type="SUPFAM" id="SSF50677">
    <property type="entry name" value="ValRS/IleRS/LeuRS editing domain"/>
    <property type="match status" value="1"/>
</dbReference>
<evidence type="ECO:0000256" key="3">
    <source>
        <dbReference type="ARBA" id="ARBA00013164"/>
    </source>
</evidence>